<dbReference type="AlphaFoldDB" id="A6P217"/>
<sequence length="57" mass="6811">MCSRRYSRRGDGTPRAVYVEDCRRNPCRSLPSCVLNEYKKTARKITWRKPCDFLAIW</sequence>
<reference evidence="1 2" key="2">
    <citation type="submission" date="2007-06" db="EMBL/GenBank/DDBJ databases">
        <title>Draft genome sequence of Pseudoflavonifractor capillosus ATCC 29799.</title>
        <authorList>
            <person name="Sudarsanam P."/>
            <person name="Ley R."/>
            <person name="Guruge J."/>
            <person name="Turnbaugh P.J."/>
            <person name="Mahowald M."/>
            <person name="Liep D."/>
            <person name="Gordon J."/>
        </authorList>
    </citation>
    <scope>NUCLEOTIDE SEQUENCE [LARGE SCALE GENOMIC DNA]</scope>
    <source>
        <strain evidence="1 2">ATCC 29799</strain>
    </source>
</reference>
<evidence type="ECO:0000313" key="1">
    <source>
        <dbReference type="EMBL" id="EDM97687.1"/>
    </source>
</evidence>
<protein>
    <submittedName>
        <fullName evidence="1">Uncharacterized protein</fullName>
    </submittedName>
</protein>
<reference evidence="1 2" key="1">
    <citation type="submission" date="2007-04" db="EMBL/GenBank/DDBJ databases">
        <authorList>
            <person name="Fulton L."/>
            <person name="Clifton S."/>
            <person name="Fulton B."/>
            <person name="Xu J."/>
            <person name="Minx P."/>
            <person name="Pepin K.H."/>
            <person name="Johnson M."/>
            <person name="Thiruvilangam P."/>
            <person name="Bhonagiri V."/>
            <person name="Nash W.E."/>
            <person name="Mardis E.R."/>
            <person name="Wilson R.K."/>
        </authorList>
    </citation>
    <scope>NUCLEOTIDE SEQUENCE [LARGE SCALE GENOMIC DNA]</scope>
    <source>
        <strain evidence="1 2">ATCC 29799</strain>
    </source>
</reference>
<accession>A6P217</accession>
<dbReference type="STRING" id="411467.BACCAP_04546"/>
<proteinExistence type="predicted"/>
<organism evidence="1 2">
    <name type="scientific">Pseudoflavonifractor capillosus ATCC 29799</name>
    <dbReference type="NCBI Taxonomy" id="411467"/>
    <lineage>
        <taxon>Bacteria</taxon>
        <taxon>Bacillati</taxon>
        <taxon>Bacillota</taxon>
        <taxon>Clostridia</taxon>
        <taxon>Eubacteriales</taxon>
        <taxon>Oscillospiraceae</taxon>
        <taxon>Pseudoflavonifractor</taxon>
    </lineage>
</organism>
<comment type="caution">
    <text evidence="1">The sequence shown here is derived from an EMBL/GenBank/DDBJ whole genome shotgun (WGS) entry which is preliminary data.</text>
</comment>
<dbReference type="EMBL" id="AAXG02000049">
    <property type="protein sequence ID" value="EDM97687.1"/>
    <property type="molecule type" value="Genomic_DNA"/>
</dbReference>
<keyword evidence="2" id="KW-1185">Reference proteome</keyword>
<dbReference type="Proteomes" id="UP000003639">
    <property type="component" value="Unassembled WGS sequence"/>
</dbReference>
<evidence type="ECO:0000313" key="2">
    <source>
        <dbReference type="Proteomes" id="UP000003639"/>
    </source>
</evidence>
<name>A6P217_9FIRM</name>
<gene>
    <name evidence="1" type="ORF">BACCAP_04546</name>
</gene>